<evidence type="ECO:0000259" key="1">
    <source>
        <dbReference type="Pfam" id="PF14393"/>
    </source>
</evidence>
<proteinExistence type="predicted"/>
<sequence>MKGQSMSDIKILVATHKEFYRPENPLIFQVQVGSALADHHIEGILHDDEGENISKKNRSYCELTAQYWAWKNLQADYYGFFHYRRYMSFKQNFPVINGKIQLKRWTPYLEADSLEGDLSPYDLDEMHMRHVIEQYDVITVLSERMDVTAYEQFGQFHRIGDLDRAIAILKEMYPEQAAACDAYMQSKYIYFCNMYIMKREYFHAYMNWLFPVLEKFESQTDFSGYSDKEKRVTGYIAERLFGVYYTWLKQQGSAKCAEVPYVIFHQNVREFQFGKKGPRIKVDMRKVNQLIPAGTMRRRMVRRLLRKEL</sequence>
<dbReference type="Proteomes" id="UP000049979">
    <property type="component" value="Unassembled WGS sequence"/>
</dbReference>
<keyword evidence="3" id="KW-1185">Reference proteome</keyword>
<dbReference type="EMBL" id="CVRR01000020">
    <property type="protein sequence ID" value="CRL39101.1"/>
    <property type="molecule type" value="Genomic_DNA"/>
</dbReference>
<organism evidence="2 3">
    <name type="scientific">Roseburia faecis</name>
    <dbReference type="NCBI Taxonomy" id="301302"/>
    <lineage>
        <taxon>Bacteria</taxon>
        <taxon>Bacillati</taxon>
        <taxon>Bacillota</taxon>
        <taxon>Clostridia</taxon>
        <taxon>Lachnospirales</taxon>
        <taxon>Lachnospiraceae</taxon>
        <taxon>Roseburia</taxon>
    </lineage>
</organism>
<dbReference type="Pfam" id="PF14393">
    <property type="entry name" value="DUF4422"/>
    <property type="match status" value="1"/>
</dbReference>
<dbReference type="AlphaFoldDB" id="A0A0M6WNY1"/>
<accession>A0A0M6WNY1</accession>
<reference evidence="3" key="1">
    <citation type="submission" date="2015-05" db="EMBL/GenBank/DDBJ databases">
        <authorList>
            <consortium name="Pathogen Informatics"/>
        </authorList>
    </citation>
    <scope>NUCLEOTIDE SEQUENCE [LARGE SCALE GENOMIC DNA]</scope>
    <source>
        <strain evidence="3">M72</strain>
    </source>
</reference>
<protein>
    <recommendedName>
        <fullName evidence="1">DUF4422 domain-containing protein</fullName>
    </recommendedName>
</protein>
<name>A0A0M6WNY1_9FIRM</name>
<gene>
    <name evidence="2" type="ORF">M72_28981</name>
</gene>
<feature type="domain" description="DUF4422" evidence="1">
    <location>
        <begin position="10"/>
        <end position="246"/>
    </location>
</feature>
<evidence type="ECO:0000313" key="2">
    <source>
        <dbReference type="EMBL" id="CRL39101.1"/>
    </source>
</evidence>
<evidence type="ECO:0000313" key="3">
    <source>
        <dbReference type="Proteomes" id="UP000049979"/>
    </source>
</evidence>
<dbReference type="InterPro" id="IPR025536">
    <property type="entry name" value="DUF4422"/>
</dbReference>